<evidence type="ECO:0000259" key="1">
    <source>
        <dbReference type="PROSITE" id="PS51186"/>
    </source>
</evidence>
<dbReference type="PANTHER" id="PTHR43072:SF60">
    <property type="entry name" value="L-2,4-DIAMINOBUTYRIC ACID ACETYLTRANSFERASE"/>
    <property type="match status" value="1"/>
</dbReference>
<dbReference type="InterPro" id="IPR000182">
    <property type="entry name" value="GNAT_dom"/>
</dbReference>
<dbReference type="Gene3D" id="3.40.630.30">
    <property type="match status" value="1"/>
</dbReference>
<dbReference type="GO" id="GO:0016747">
    <property type="term" value="F:acyltransferase activity, transferring groups other than amino-acyl groups"/>
    <property type="evidence" value="ECO:0007669"/>
    <property type="project" value="InterPro"/>
</dbReference>
<dbReference type="PANTHER" id="PTHR43072">
    <property type="entry name" value="N-ACETYLTRANSFERASE"/>
    <property type="match status" value="1"/>
</dbReference>
<reference evidence="2" key="1">
    <citation type="journal article" date="2015" name="Nature">
        <title>Complex archaea that bridge the gap between prokaryotes and eukaryotes.</title>
        <authorList>
            <person name="Spang A."/>
            <person name="Saw J.H."/>
            <person name="Jorgensen S.L."/>
            <person name="Zaremba-Niedzwiedzka K."/>
            <person name="Martijn J."/>
            <person name="Lind A.E."/>
            <person name="van Eijk R."/>
            <person name="Schleper C."/>
            <person name="Guy L."/>
            <person name="Ettema T.J."/>
        </authorList>
    </citation>
    <scope>NUCLEOTIDE SEQUENCE</scope>
</reference>
<gene>
    <name evidence="2" type="ORF">LCGC14_1072360</name>
</gene>
<dbReference type="SUPFAM" id="SSF55729">
    <property type="entry name" value="Acyl-CoA N-acyltransferases (Nat)"/>
    <property type="match status" value="1"/>
</dbReference>
<dbReference type="EMBL" id="LAZR01004629">
    <property type="protein sequence ID" value="KKN06919.1"/>
    <property type="molecule type" value="Genomic_DNA"/>
</dbReference>
<name>A0A0F9MMS0_9ZZZZ</name>
<accession>A0A0F9MMS0</accession>
<protein>
    <recommendedName>
        <fullName evidence="1">N-acetyltransferase domain-containing protein</fullName>
    </recommendedName>
</protein>
<dbReference type="CDD" id="cd04301">
    <property type="entry name" value="NAT_SF"/>
    <property type="match status" value="1"/>
</dbReference>
<dbReference type="PROSITE" id="PS51186">
    <property type="entry name" value="GNAT"/>
    <property type="match status" value="1"/>
</dbReference>
<dbReference type="InterPro" id="IPR016181">
    <property type="entry name" value="Acyl_CoA_acyltransferase"/>
</dbReference>
<feature type="domain" description="N-acetyltransferase" evidence="1">
    <location>
        <begin position="3"/>
        <end position="147"/>
    </location>
</feature>
<organism evidence="2">
    <name type="scientific">marine sediment metagenome</name>
    <dbReference type="NCBI Taxonomy" id="412755"/>
    <lineage>
        <taxon>unclassified sequences</taxon>
        <taxon>metagenomes</taxon>
        <taxon>ecological metagenomes</taxon>
    </lineage>
</organism>
<evidence type="ECO:0000313" key="2">
    <source>
        <dbReference type="EMBL" id="KKN06919.1"/>
    </source>
</evidence>
<sequence>MKLYFRELTNDDIPAVKDISKDIWNGDDYIPDVIEKWLQEKNCMNYGTFIDDQKTIMVGFGRVKLYNKDIAWLEGGRIKVSYQRQGIGRKQLGYAIDYAYKVGAKVAQYDTSSKNYGSISLAEYYGFKKKKCMNVLDADRSDIKLIGSTSLKIKKITVDKARDAYRNFDIGPGDEICMGWSYYPLKEISDENGEWYIHNSDVILQKINIKASPNQESPREDEVWIIVYGNPQKAYDAIQNILQKELKNEKIKHFEVFSSPETANLVEELGFSYYEGEPFGVALYEKKLDYSPKD</sequence>
<dbReference type="AlphaFoldDB" id="A0A0F9MMS0"/>
<proteinExistence type="predicted"/>
<dbReference type="Pfam" id="PF00583">
    <property type="entry name" value="Acetyltransf_1"/>
    <property type="match status" value="1"/>
</dbReference>
<comment type="caution">
    <text evidence="2">The sequence shown here is derived from an EMBL/GenBank/DDBJ whole genome shotgun (WGS) entry which is preliminary data.</text>
</comment>